<dbReference type="GO" id="GO:0005886">
    <property type="term" value="C:plasma membrane"/>
    <property type="evidence" value="ECO:0007669"/>
    <property type="project" value="UniProtKB-SubCell"/>
</dbReference>
<comment type="caution">
    <text evidence="14">The sequence shown here is derived from an EMBL/GenBank/DDBJ whole genome shotgun (WGS) entry which is preliminary data.</text>
</comment>
<reference evidence="14" key="1">
    <citation type="journal article" date="2021" name="Antonie Van Leeuwenhoek">
        <title>Draft genome and description of Waterburya agarophytonicola gen. nov. sp. nov. (Pleurocapsales, Cyanobacteria): a seaweed symbiont.</title>
        <authorList>
            <person name="Bonthond G."/>
            <person name="Shalygin S."/>
            <person name="Bayer T."/>
            <person name="Weinberger F."/>
        </authorList>
    </citation>
    <scope>NUCLEOTIDE SEQUENCE</scope>
    <source>
        <strain evidence="14">KI4</strain>
    </source>
</reference>
<feature type="transmembrane region" description="Helical" evidence="12">
    <location>
        <begin position="24"/>
        <end position="46"/>
    </location>
</feature>
<evidence type="ECO:0000256" key="2">
    <source>
        <dbReference type="ARBA" id="ARBA00004651"/>
    </source>
</evidence>
<dbReference type="GO" id="GO:0046872">
    <property type="term" value="F:metal ion binding"/>
    <property type="evidence" value="ECO:0007669"/>
    <property type="project" value="UniProtKB-KW"/>
</dbReference>
<keyword evidence="3" id="KW-1003">Cell membrane</keyword>
<evidence type="ECO:0000256" key="5">
    <source>
        <dbReference type="ARBA" id="ARBA00022692"/>
    </source>
</evidence>
<evidence type="ECO:0000256" key="10">
    <source>
        <dbReference type="ARBA" id="ARBA00023049"/>
    </source>
</evidence>
<evidence type="ECO:0000313" key="15">
    <source>
        <dbReference type="Proteomes" id="UP000729733"/>
    </source>
</evidence>
<dbReference type="PANTHER" id="PTHR43221:SF1">
    <property type="entry name" value="PROTEASE HTPX"/>
    <property type="match status" value="1"/>
</dbReference>
<evidence type="ECO:0000256" key="9">
    <source>
        <dbReference type="ARBA" id="ARBA00022989"/>
    </source>
</evidence>
<feature type="transmembrane region" description="Helical" evidence="12">
    <location>
        <begin position="446"/>
        <end position="467"/>
    </location>
</feature>
<proteinExistence type="predicted"/>
<feature type="transmembrane region" description="Helical" evidence="12">
    <location>
        <begin position="52"/>
        <end position="70"/>
    </location>
</feature>
<gene>
    <name evidence="14" type="ORF">I4641_13930</name>
</gene>
<comment type="cofactor">
    <cofactor evidence="1">
        <name>Zn(2+)</name>
        <dbReference type="ChEBI" id="CHEBI:29105"/>
    </cofactor>
</comment>
<evidence type="ECO:0000256" key="8">
    <source>
        <dbReference type="ARBA" id="ARBA00022833"/>
    </source>
</evidence>
<keyword evidence="9 12" id="KW-1133">Transmembrane helix</keyword>
<protein>
    <submittedName>
        <fullName evidence="14">M48 family metalloprotease</fullName>
    </submittedName>
</protein>
<dbReference type="Pfam" id="PF01435">
    <property type="entry name" value="Peptidase_M48"/>
    <property type="match status" value="1"/>
</dbReference>
<keyword evidence="6" id="KW-0479">Metal-binding</keyword>
<evidence type="ECO:0000256" key="12">
    <source>
        <dbReference type="SAM" id="Phobius"/>
    </source>
</evidence>
<evidence type="ECO:0000256" key="3">
    <source>
        <dbReference type="ARBA" id="ARBA00022475"/>
    </source>
</evidence>
<dbReference type="InterPro" id="IPR050083">
    <property type="entry name" value="HtpX_protease"/>
</dbReference>
<dbReference type="GO" id="GO:0006508">
    <property type="term" value="P:proteolysis"/>
    <property type="evidence" value="ECO:0007669"/>
    <property type="project" value="UniProtKB-KW"/>
</dbReference>
<keyword evidence="8" id="KW-0862">Zinc</keyword>
<sequence length="654" mass="73237">MEQSSKSSTHLNPFAFPSETDIRFLLLVLSIAGSTIILIQTLVGIFFESPLITIPFALIVTVSLFIVALYQTRQFASKTIRVNRWEDFPPAVNDPALSTSLQQMNCYIQQTIDNVPELTSTKIHLIWDETSKSSSKPDGQAFGFGRKQYVRLKKGLHDAFMQFPELPIFQSVLMHELGHIANRDASKTVLTKCLSRCFFPIAIFSLISFNLYTIWELGDRLIREISLNSARSGILEIVNINIKLIILLLIVEISRSSILRVREYSADARARNWLGTSTPIIKTFSEENSQENSAKFKIWTFLQKLFQLFRAKIAPNHPTNKQRIIRLKNPRYFFDLSHELALLAGFLSGVSLNSNLSILTISPNVVALIEKIYQEVRMASEPNLSVILAIVLFFGLAIVFLATFLAIFVIFGLIPIVGTVGLQIQQAAFADLAQPKQKRLLTLQKLITSSLTLGIGFILGCLLTPSTYALSIRTAEAGISWSGILGLVIGWTSIFLIWEMSIAKLAGSIYLNHIEPNTPRQKIRWLMIFSAILLLPLLLWMGNIQMFFGAQAVNPDLFDFSQLAIWSIISGVLAFIVFGIILFFVWVSASRKGWLKKPQCPKCQSIISNKSGLLKNCPVCHHPIANWAWLPLPISFPSPPPPESTFAMDSPPPL</sequence>
<feature type="transmembrane region" description="Helical" evidence="12">
    <location>
        <begin position="386"/>
        <end position="414"/>
    </location>
</feature>
<feature type="transmembrane region" description="Helical" evidence="12">
    <location>
        <begin position="193"/>
        <end position="214"/>
    </location>
</feature>
<keyword evidence="5 12" id="KW-0812">Transmembrane</keyword>
<keyword evidence="7" id="KW-0378">Hydrolase</keyword>
<evidence type="ECO:0000256" key="4">
    <source>
        <dbReference type="ARBA" id="ARBA00022670"/>
    </source>
</evidence>
<feature type="transmembrane region" description="Helical" evidence="12">
    <location>
        <begin position="563"/>
        <end position="587"/>
    </location>
</feature>
<keyword evidence="15" id="KW-1185">Reference proteome</keyword>
<keyword evidence="4" id="KW-0645">Protease</keyword>
<dbReference type="PANTHER" id="PTHR43221">
    <property type="entry name" value="PROTEASE HTPX"/>
    <property type="match status" value="1"/>
</dbReference>
<dbReference type="RefSeq" id="WP_229641146.1">
    <property type="nucleotide sequence ID" value="NZ_JADWDC010000034.1"/>
</dbReference>
<evidence type="ECO:0000259" key="13">
    <source>
        <dbReference type="Pfam" id="PF01435"/>
    </source>
</evidence>
<organism evidence="14 15">
    <name type="scientific">Waterburya agarophytonicola KI4</name>
    <dbReference type="NCBI Taxonomy" id="2874699"/>
    <lineage>
        <taxon>Bacteria</taxon>
        <taxon>Bacillati</taxon>
        <taxon>Cyanobacteriota</taxon>
        <taxon>Cyanophyceae</taxon>
        <taxon>Pleurocapsales</taxon>
        <taxon>Hyellaceae</taxon>
        <taxon>Waterburya</taxon>
        <taxon>Waterburya agarophytonicola</taxon>
    </lineage>
</organism>
<dbReference type="GO" id="GO:0004222">
    <property type="term" value="F:metalloendopeptidase activity"/>
    <property type="evidence" value="ECO:0007669"/>
    <property type="project" value="InterPro"/>
</dbReference>
<accession>A0A964BRG4</accession>
<evidence type="ECO:0000256" key="7">
    <source>
        <dbReference type="ARBA" id="ARBA00022801"/>
    </source>
</evidence>
<feature type="transmembrane region" description="Helical" evidence="12">
    <location>
        <begin position="523"/>
        <end position="543"/>
    </location>
</feature>
<name>A0A964BRG4_9CYAN</name>
<dbReference type="Proteomes" id="UP000729733">
    <property type="component" value="Unassembled WGS sequence"/>
</dbReference>
<evidence type="ECO:0000313" key="14">
    <source>
        <dbReference type="EMBL" id="MCC0178080.1"/>
    </source>
</evidence>
<evidence type="ECO:0000256" key="6">
    <source>
        <dbReference type="ARBA" id="ARBA00022723"/>
    </source>
</evidence>
<dbReference type="EMBL" id="JADWDC010000034">
    <property type="protein sequence ID" value="MCC0178080.1"/>
    <property type="molecule type" value="Genomic_DNA"/>
</dbReference>
<feature type="transmembrane region" description="Helical" evidence="12">
    <location>
        <begin position="479"/>
        <end position="502"/>
    </location>
</feature>
<feature type="transmembrane region" description="Helical" evidence="12">
    <location>
        <begin position="234"/>
        <end position="253"/>
    </location>
</feature>
<dbReference type="InterPro" id="IPR001915">
    <property type="entry name" value="Peptidase_M48"/>
</dbReference>
<evidence type="ECO:0000256" key="1">
    <source>
        <dbReference type="ARBA" id="ARBA00001947"/>
    </source>
</evidence>
<keyword evidence="10 14" id="KW-0482">Metalloprotease</keyword>
<dbReference type="AlphaFoldDB" id="A0A964BRG4"/>
<keyword evidence="11 12" id="KW-0472">Membrane</keyword>
<comment type="subcellular location">
    <subcellularLocation>
        <location evidence="2">Cell membrane</location>
        <topology evidence="2">Multi-pass membrane protein</topology>
    </subcellularLocation>
</comment>
<feature type="domain" description="Peptidase M48" evidence="13">
    <location>
        <begin position="131"/>
        <end position="329"/>
    </location>
</feature>
<evidence type="ECO:0000256" key="11">
    <source>
        <dbReference type="ARBA" id="ARBA00023136"/>
    </source>
</evidence>